<protein>
    <recommendedName>
        <fullName evidence="4">Secreted protein</fullName>
    </recommendedName>
</protein>
<evidence type="ECO:0000313" key="2">
    <source>
        <dbReference type="EMBL" id="MER6429643.1"/>
    </source>
</evidence>
<name>A0ABV1U7F2_9ACTN</name>
<dbReference type="RefSeq" id="WP_333761555.1">
    <property type="nucleotide sequence ID" value="NZ_JBEPAZ010000013.1"/>
</dbReference>
<accession>A0ABV1U7F2</accession>
<proteinExistence type="predicted"/>
<sequence length="243" mass="24903">MAPVRLARPPGSTDDESKISSCTFPTCKEDRMPSHRRTGLLSVRPRSLASITLTCCCLVAAGALTGCGNGGGGTGSTASATPTAPDTASFSGAPPSALASSASSAIASARESASAAASSASARAEEFEASVSAEFERRTQAAQNALKGVKGSGNAVSDVGMTGIPKAQTGGVLAVLVTITNKTSQKASYAVQIDFEDADHHVVETRYTGAENLEPGKKEQPIVFSHQQSEQNLTPRLAKAQRY</sequence>
<reference evidence="2 3" key="1">
    <citation type="submission" date="2024-06" db="EMBL/GenBank/DDBJ databases">
        <title>The Natural Products Discovery Center: Release of the First 8490 Sequenced Strains for Exploring Actinobacteria Biosynthetic Diversity.</title>
        <authorList>
            <person name="Kalkreuter E."/>
            <person name="Kautsar S.A."/>
            <person name="Yang D."/>
            <person name="Bader C.D."/>
            <person name="Teijaro C.N."/>
            <person name="Fluegel L."/>
            <person name="Davis C.M."/>
            <person name="Simpson J.R."/>
            <person name="Lauterbach L."/>
            <person name="Steele A.D."/>
            <person name="Gui C."/>
            <person name="Meng S."/>
            <person name="Li G."/>
            <person name="Viehrig K."/>
            <person name="Ye F."/>
            <person name="Su P."/>
            <person name="Kiefer A.F."/>
            <person name="Nichols A."/>
            <person name="Cepeda A.J."/>
            <person name="Yan W."/>
            <person name="Fan B."/>
            <person name="Jiang Y."/>
            <person name="Adhikari A."/>
            <person name="Zheng C.-J."/>
            <person name="Schuster L."/>
            <person name="Cowan T.M."/>
            <person name="Smanski M.J."/>
            <person name="Chevrette M.G."/>
            <person name="De Carvalho L.P.S."/>
            <person name="Shen B."/>
        </authorList>
    </citation>
    <scope>NUCLEOTIDE SEQUENCE [LARGE SCALE GENOMIC DNA]</scope>
    <source>
        <strain evidence="2 3">NPDC001166</strain>
    </source>
</reference>
<gene>
    <name evidence="2" type="ORF">ABT272_18145</name>
</gene>
<evidence type="ECO:0000313" key="3">
    <source>
        <dbReference type="Proteomes" id="UP001470023"/>
    </source>
</evidence>
<feature type="compositionally biased region" description="Low complexity" evidence="1">
    <location>
        <begin position="76"/>
        <end position="95"/>
    </location>
</feature>
<comment type="caution">
    <text evidence="2">The sequence shown here is derived from an EMBL/GenBank/DDBJ whole genome shotgun (WGS) entry which is preliminary data.</text>
</comment>
<evidence type="ECO:0000256" key="1">
    <source>
        <dbReference type="SAM" id="MobiDB-lite"/>
    </source>
</evidence>
<evidence type="ECO:0008006" key="4">
    <source>
        <dbReference type="Google" id="ProtNLM"/>
    </source>
</evidence>
<organism evidence="2 3">
    <name type="scientific">Streptomyces sp. 900105245</name>
    <dbReference type="NCBI Taxonomy" id="3154379"/>
    <lineage>
        <taxon>Bacteria</taxon>
        <taxon>Bacillati</taxon>
        <taxon>Actinomycetota</taxon>
        <taxon>Actinomycetes</taxon>
        <taxon>Kitasatosporales</taxon>
        <taxon>Streptomycetaceae</taxon>
        <taxon>Streptomyces</taxon>
    </lineage>
</organism>
<feature type="region of interest" description="Disordered" evidence="1">
    <location>
        <begin position="72"/>
        <end position="95"/>
    </location>
</feature>
<dbReference type="Proteomes" id="UP001470023">
    <property type="component" value="Unassembled WGS sequence"/>
</dbReference>
<dbReference type="EMBL" id="JBEPAZ010000013">
    <property type="protein sequence ID" value="MER6429643.1"/>
    <property type="molecule type" value="Genomic_DNA"/>
</dbReference>
<keyword evidence="3" id="KW-1185">Reference proteome</keyword>
<feature type="region of interest" description="Disordered" evidence="1">
    <location>
        <begin position="1"/>
        <end position="25"/>
    </location>
</feature>